<evidence type="ECO:0000313" key="3">
    <source>
        <dbReference type="Proteomes" id="UP000244140"/>
    </source>
</evidence>
<keyword evidence="1" id="KW-1133">Transmembrane helix</keyword>
<dbReference type="Proteomes" id="UP000244140">
    <property type="component" value="Unassembled WGS sequence"/>
</dbReference>
<comment type="caution">
    <text evidence="2">The sequence shown here is derived from an EMBL/GenBank/DDBJ whole genome shotgun (WGS) entry which is preliminary data.</text>
</comment>
<protein>
    <submittedName>
        <fullName evidence="2">Uncharacterized protein</fullName>
    </submittedName>
</protein>
<proteinExistence type="predicted"/>
<feature type="transmembrane region" description="Helical" evidence="1">
    <location>
        <begin position="21"/>
        <end position="39"/>
    </location>
</feature>
<gene>
    <name evidence="2" type="ORF">DAI13_17675</name>
</gene>
<keyword evidence="1" id="KW-0812">Transmembrane</keyword>
<dbReference type="AlphaFoldDB" id="A0A855U5W7"/>
<reference evidence="2 3" key="1">
    <citation type="submission" date="2018-04" db="EMBL/GenBank/DDBJ databases">
        <authorList>
            <person name="Van Tyne D."/>
        </authorList>
    </citation>
    <scope>NUCLEOTIDE SEQUENCE [LARGE SCALE GENOMIC DNA]</scope>
    <source>
        <strain evidence="2 3">B2535</strain>
    </source>
</reference>
<keyword evidence="1" id="KW-0472">Membrane</keyword>
<sequence length="122" mass="13372">MILNTKGGVRLKVLKRNVFKAISALLLSTVVVSGVNIPFSSVVGVNSTTAYAQSDDGYWDNFAKSKVPKHLWNKYQQAKAKQGACIMKGIWSAVAFHKLSWSAAIQAAYNASSCHSFNRQYS</sequence>
<evidence type="ECO:0000256" key="1">
    <source>
        <dbReference type="SAM" id="Phobius"/>
    </source>
</evidence>
<name>A0A855U5W7_ENTFL</name>
<dbReference type="EMBL" id="PZZH01000004">
    <property type="protein sequence ID" value="PTN72627.1"/>
    <property type="molecule type" value="Genomic_DNA"/>
</dbReference>
<organism evidence="2 3">
    <name type="scientific">Enterococcus faecalis</name>
    <name type="common">Streptococcus faecalis</name>
    <dbReference type="NCBI Taxonomy" id="1351"/>
    <lineage>
        <taxon>Bacteria</taxon>
        <taxon>Bacillati</taxon>
        <taxon>Bacillota</taxon>
        <taxon>Bacilli</taxon>
        <taxon>Lactobacillales</taxon>
        <taxon>Enterococcaceae</taxon>
        <taxon>Enterococcus</taxon>
    </lineage>
</organism>
<accession>A0A855U5W7</accession>
<evidence type="ECO:0000313" key="2">
    <source>
        <dbReference type="EMBL" id="PTN72627.1"/>
    </source>
</evidence>